<proteinExistence type="predicted"/>
<dbReference type="Pfam" id="PF13936">
    <property type="entry name" value="HTH_38"/>
    <property type="match status" value="1"/>
</dbReference>
<dbReference type="Gene3D" id="1.10.10.60">
    <property type="entry name" value="Homeodomain-like"/>
    <property type="match status" value="1"/>
</dbReference>
<protein>
    <recommendedName>
        <fullName evidence="1">Transposase IS30-like HTH domain-containing protein</fullName>
    </recommendedName>
</protein>
<reference evidence="2 3" key="1">
    <citation type="submission" date="2017-07" db="EMBL/GenBank/DDBJ databases">
        <title>Recovery of genomes from metagenomes via a dereplication, aggregation, and scoring strategy.</title>
        <authorList>
            <person name="Sieber C.M."/>
            <person name="Probst A.J."/>
            <person name="Sharrar A."/>
            <person name="Thomas B.C."/>
            <person name="Hess M."/>
            <person name="Tringe S.G."/>
            <person name="Banfield J.F."/>
        </authorList>
    </citation>
    <scope>NUCLEOTIDE SEQUENCE [LARGE SCALE GENOMIC DNA]</scope>
    <source>
        <strain evidence="2">JGI_Cruoil_03_51_56</strain>
    </source>
</reference>
<dbReference type="InterPro" id="IPR025246">
    <property type="entry name" value="IS30-like_HTH"/>
</dbReference>
<gene>
    <name evidence="2" type="ORF">CH330_06535</name>
</gene>
<dbReference type="Proteomes" id="UP000215559">
    <property type="component" value="Unassembled WGS sequence"/>
</dbReference>
<evidence type="ECO:0000313" key="3">
    <source>
        <dbReference type="Proteomes" id="UP000215559"/>
    </source>
</evidence>
<sequence length="55" mass="6647">MHKKYRQLSRDERGKIMYLSMWGKKASQIAVLLGRHKSTISRELCRNVSPYWDHR</sequence>
<organism evidence="2 3">
    <name type="scientific">candidate division WOR-3 bacterium JGI_Cruoil_03_51_56</name>
    <dbReference type="NCBI Taxonomy" id="1973747"/>
    <lineage>
        <taxon>Bacteria</taxon>
        <taxon>Bacteria division WOR-3</taxon>
    </lineage>
</organism>
<feature type="domain" description="Transposase IS30-like HTH" evidence="1">
    <location>
        <begin position="4"/>
        <end position="47"/>
    </location>
</feature>
<name>A0A235BSB2_UNCW3</name>
<dbReference type="AlphaFoldDB" id="A0A235BSB2"/>
<comment type="caution">
    <text evidence="2">The sequence shown here is derived from an EMBL/GenBank/DDBJ whole genome shotgun (WGS) entry which is preliminary data.</text>
</comment>
<evidence type="ECO:0000259" key="1">
    <source>
        <dbReference type="Pfam" id="PF13936"/>
    </source>
</evidence>
<accession>A0A235BSB2</accession>
<dbReference type="EMBL" id="NOZP01000122">
    <property type="protein sequence ID" value="OYD15101.1"/>
    <property type="molecule type" value="Genomic_DNA"/>
</dbReference>
<evidence type="ECO:0000313" key="2">
    <source>
        <dbReference type="EMBL" id="OYD15101.1"/>
    </source>
</evidence>